<evidence type="ECO:0000256" key="4">
    <source>
        <dbReference type="ARBA" id="ARBA00023242"/>
    </source>
</evidence>
<keyword evidence="7" id="KW-0804">Transcription</keyword>
<dbReference type="GeneTree" id="ENSGT00940000165709"/>
<dbReference type="PANTHER" id="PTHR11636:SF128">
    <property type="entry name" value="POU DOMAIN PROTEIN-RELATED"/>
    <property type="match status" value="1"/>
</dbReference>
<dbReference type="InterPro" id="IPR010982">
    <property type="entry name" value="Lambda_DNA-bd_dom_sf"/>
</dbReference>
<sequence>MWRCLEFGMQEEPHPYAPATSYTGVATPHFFPFSSVTGDYRYPDVTAGDPGQCRPRCPVSSPAPGTAAVHQPPIDTWELAIKSEKNSDDYICEGREPGPYGGYWPKSWGPPSWPGLPTGASPSAASTSTVATPVYPSNSGGSGSSSGGGSELGHSSDSEEEQEKISTEELERFVKEMKHKRVTLGFTQADVGVALGNLYGKMFSQTTICRFESLQLSFKNMCKLKPLLQRLLNEAESTDNPQEMYKVERLSADMKKRKRRTSLEESVRGALEAVFLTCPKPNTQKIALIADELNLEKDVVRVWFCNRRQRDKRLALPLEEIAEGHYFDPSSSLHNSTNQAQAYPGATMTPSSSQLCMPAFYKPEIGKQTMHSGHPLQVTAGQLTS</sequence>
<proteinExistence type="inferred from homology"/>
<dbReference type="SUPFAM" id="SSF46689">
    <property type="entry name" value="Homeodomain-like"/>
    <property type="match status" value="1"/>
</dbReference>
<evidence type="ECO:0000256" key="5">
    <source>
        <dbReference type="PROSITE-ProRule" id="PRU00108"/>
    </source>
</evidence>
<evidence type="ECO:0000313" key="11">
    <source>
        <dbReference type="Ensembl" id="ENSECRP00000019931.1"/>
    </source>
</evidence>
<feature type="compositionally biased region" description="Gly residues" evidence="8">
    <location>
        <begin position="140"/>
        <end position="151"/>
    </location>
</feature>
<evidence type="ECO:0000259" key="10">
    <source>
        <dbReference type="PROSITE" id="PS51179"/>
    </source>
</evidence>
<evidence type="ECO:0000256" key="6">
    <source>
        <dbReference type="RuleBase" id="RU000682"/>
    </source>
</evidence>
<evidence type="ECO:0000256" key="8">
    <source>
        <dbReference type="SAM" id="MobiDB-lite"/>
    </source>
</evidence>
<dbReference type="SMART" id="SM00352">
    <property type="entry name" value="POU"/>
    <property type="match status" value="1"/>
</dbReference>
<feature type="domain" description="POU-specific" evidence="10">
    <location>
        <begin position="162"/>
        <end position="236"/>
    </location>
</feature>
<dbReference type="PROSITE" id="PS51179">
    <property type="entry name" value="POU_3"/>
    <property type="match status" value="1"/>
</dbReference>
<dbReference type="Pfam" id="PF00046">
    <property type="entry name" value="Homeodomain"/>
    <property type="match status" value="1"/>
</dbReference>
<reference evidence="11" key="3">
    <citation type="submission" date="2025-09" db="UniProtKB">
        <authorList>
            <consortium name="Ensembl"/>
        </authorList>
    </citation>
    <scope>IDENTIFICATION</scope>
</reference>
<evidence type="ECO:0000256" key="1">
    <source>
        <dbReference type="ARBA" id="ARBA00004123"/>
    </source>
</evidence>
<dbReference type="InterPro" id="IPR050255">
    <property type="entry name" value="POU_domain_TF"/>
</dbReference>
<dbReference type="PROSITE" id="PS00027">
    <property type="entry name" value="HOMEOBOX_1"/>
    <property type="match status" value="1"/>
</dbReference>
<keyword evidence="4 5" id="KW-0539">Nucleus</keyword>
<reference evidence="11" key="2">
    <citation type="submission" date="2025-08" db="UniProtKB">
        <authorList>
            <consortium name="Ensembl"/>
        </authorList>
    </citation>
    <scope>IDENTIFICATION</scope>
</reference>
<dbReference type="InterPro" id="IPR000327">
    <property type="entry name" value="POU_dom"/>
</dbReference>
<feature type="region of interest" description="Disordered" evidence="8">
    <location>
        <begin position="114"/>
        <end position="167"/>
    </location>
</feature>
<feature type="DNA-binding region" description="Homeobox" evidence="5">
    <location>
        <begin position="256"/>
        <end position="315"/>
    </location>
</feature>
<dbReference type="GO" id="GO:0000981">
    <property type="term" value="F:DNA-binding transcription factor activity, RNA polymerase II-specific"/>
    <property type="evidence" value="ECO:0007669"/>
    <property type="project" value="InterPro"/>
</dbReference>
<accession>A0A8C4SQA5</accession>
<feature type="domain" description="Homeobox" evidence="9">
    <location>
        <begin position="254"/>
        <end position="314"/>
    </location>
</feature>
<dbReference type="RefSeq" id="XP_028666065.1">
    <property type="nucleotide sequence ID" value="XM_028810232.2"/>
</dbReference>
<comment type="similarity">
    <text evidence="7">Belongs to the POU transcription factor family.</text>
</comment>
<dbReference type="PRINTS" id="PR00028">
    <property type="entry name" value="POUDOMAIN"/>
</dbReference>
<dbReference type="PANTHER" id="PTHR11636">
    <property type="entry name" value="POU DOMAIN"/>
    <property type="match status" value="1"/>
</dbReference>
<dbReference type="PROSITE" id="PS50071">
    <property type="entry name" value="HOMEOBOX_2"/>
    <property type="match status" value="1"/>
</dbReference>
<keyword evidence="12" id="KW-1185">Reference proteome</keyword>
<dbReference type="Ensembl" id="ENSECRT00000020359.1">
    <property type="protein sequence ID" value="ENSECRP00000019931.1"/>
    <property type="gene ID" value="ENSECRG00000013385.1"/>
</dbReference>
<gene>
    <name evidence="11" type="primary">pou5f3</name>
</gene>
<dbReference type="Pfam" id="PF00157">
    <property type="entry name" value="Pou"/>
    <property type="match status" value="1"/>
</dbReference>
<dbReference type="FunFam" id="1.10.260.40:FF:000001">
    <property type="entry name" value="POU domain protein"/>
    <property type="match status" value="1"/>
</dbReference>
<dbReference type="InterPro" id="IPR013847">
    <property type="entry name" value="POU"/>
</dbReference>
<feature type="compositionally biased region" description="Polar residues" evidence="8">
    <location>
        <begin position="329"/>
        <end position="341"/>
    </location>
</feature>
<keyword evidence="2 5" id="KW-0238">DNA-binding</keyword>
<organism evidence="11 12">
    <name type="scientific">Erpetoichthys calabaricus</name>
    <name type="common">Rope fish</name>
    <name type="synonym">Calamoichthys calabaricus</name>
    <dbReference type="NCBI Taxonomy" id="27687"/>
    <lineage>
        <taxon>Eukaryota</taxon>
        <taxon>Metazoa</taxon>
        <taxon>Chordata</taxon>
        <taxon>Craniata</taxon>
        <taxon>Vertebrata</taxon>
        <taxon>Euteleostomi</taxon>
        <taxon>Actinopterygii</taxon>
        <taxon>Polypteriformes</taxon>
        <taxon>Polypteridae</taxon>
        <taxon>Erpetoichthys</taxon>
    </lineage>
</organism>
<evidence type="ECO:0000259" key="9">
    <source>
        <dbReference type="PROSITE" id="PS50071"/>
    </source>
</evidence>
<dbReference type="InterPro" id="IPR017970">
    <property type="entry name" value="Homeobox_CS"/>
</dbReference>
<feature type="region of interest" description="Disordered" evidence="8">
    <location>
        <begin position="327"/>
        <end position="351"/>
    </location>
</feature>
<feature type="compositionally biased region" description="Low complexity" evidence="8">
    <location>
        <begin position="114"/>
        <end position="139"/>
    </location>
</feature>
<dbReference type="PROSITE" id="PS00465">
    <property type="entry name" value="POU_2"/>
    <property type="match status" value="1"/>
</dbReference>
<dbReference type="SUPFAM" id="SSF47413">
    <property type="entry name" value="lambda repressor-like DNA-binding domains"/>
    <property type="match status" value="1"/>
</dbReference>
<dbReference type="SMART" id="SM00389">
    <property type="entry name" value="HOX"/>
    <property type="match status" value="1"/>
</dbReference>
<dbReference type="Proteomes" id="UP000694620">
    <property type="component" value="Chromosome 9"/>
</dbReference>
<evidence type="ECO:0000256" key="2">
    <source>
        <dbReference type="ARBA" id="ARBA00023125"/>
    </source>
</evidence>
<evidence type="ECO:0000256" key="3">
    <source>
        <dbReference type="ARBA" id="ARBA00023155"/>
    </source>
</evidence>
<dbReference type="InterPro" id="IPR001356">
    <property type="entry name" value="HD"/>
</dbReference>
<dbReference type="CDD" id="cd00086">
    <property type="entry name" value="homeodomain"/>
    <property type="match status" value="1"/>
</dbReference>
<dbReference type="Gene3D" id="1.10.10.60">
    <property type="entry name" value="Homeodomain-like"/>
    <property type="match status" value="1"/>
</dbReference>
<dbReference type="AlphaFoldDB" id="A0A8C4SQA5"/>
<dbReference type="InterPro" id="IPR009057">
    <property type="entry name" value="Homeodomain-like_sf"/>
</dbReference>
<dbReference type="Gene3D" id="1.10.260.40">
    <property type="entry name" value="lambda repressor-like DNA-binding domains"/>
    <property type="match status" value="1"/>
</dbReference>
<keyword evidence="3 5" id="KW-0371">Homeobox</keyword>
<dbReference type="GO" id="GO:0005634">
    <property type="term" value="C:nucleus"/>
    <property type="evidence" value="ECO:0007669"/>
    <property type="project" value="UniProtKB-SubCell"/>
</dbReference>
<evidence type="ECO:0000256" key="7">
    <source>
        <dbReference type="RuleBase" id="RU361194"/>
    </source>
</evidence>
<dbReference type="GO" id="GO:0000978">
    <property type="term" value="F:RNA polymerase II cis-regulatory region sequence-specific DNA binding"/>
    <property type="evidence" value="ECO:0007669"/>
    <property type="project" value="TreeGrafter"/>
</dbReference>
<reference evidence="11" key="1">
    <citation type="submission" date="2021-06" db="EMBL/GenBank/DDBJ databases">
        <authorList>
            <consortium name="Wellcome Sanger Institute Data Sharing"/>
        </authorList>
    </citation>
    <scope>NUCLEOTIDE SEQUENCE [LARGE SCALE GENOMIC DNA]</scope>
</reference>
<comment type="subcellular location">
    <subcellularLocation>
        <location evidence="1 5 6">Nucleus</location>
    </subcellularLocation>
</comment>
<protein>
    <recommendedName>
        <fullName evidence="7">POU domain protein</fullName>
    </recommendedName>
</protein>
<name>A0A8C4SQA5_ERPCA</name>
<dbReference type="OrthoDB" id="6159439at2759"/>
<dbReference type="GeneID" id="114658153"/>
<evidence type="ECO:0000313" key="12">
    <source>
        <dbReference type="Proteomes" id="UP000694620"/>
    </source>
</evidence>